<sequence length="753" mass="83287">MARRPDGADVAVAVQQVFCGGLRSGKSAFQPELPAWTEATASDLRARFVDRPDESSDTFLVKLRRQLTDAPDETIVLAAELLFVNMAPLVPEQIGLPKKLQILREVLSWAGRPLDVPPDMEPALKGFLHGGQGFLNYRWAQFQILVLLVERLARAEPTEREALLKDPWGFRALCFGIQDSVGHKKGRAQIHVLLFTLFPDDFQPIASAHHKHEILKAFADELSGPTGNDDKDLLTLSRNLEVQVGQPVDFYDEPWVGRWRKGAVTHEQRGWLVRGHNVDGHDFIPTWLRQGYCSLSWREVPKIPVGATKQQVRQAVAEAMPEATAQLRGAASYQLHVFLTVMQPGDLVVTVTPDEVHVGTVQGAPTYDASEGLDNARRLPVRWATTHRPLVRADLPEKVQARLPLPPAVYDISSVAAELAERAGLEDAVDDVLAEVDVTKPLEFPPITQGLADELLMPLEWLRETAEQLQDQLQLVLHGPPGTGKTHVARALARHLAGPDRVQLVQFHPSYTYEDFFEGFRPVRGDGGSVMFDVLPGPFRLLAERARKDPANPYFLIIDEINRANLAKVFGELYFLLEYREEPITVQYSPHDPFHLPGNLFLIGTMNTADRSIALVDAAMRRRFAFRRLSPEKPPVQGLLARWLQARGLPDTAARLLDELNSRLGDADRAIGPSYLMKPGVTLPGGLDLIWRTQILPLLEDQLYGTGVDVEAEYGLDSLRAAVAPPGPSAGFPSQAAAPQSQPVGSPLPAVES</sequence>
<dbReference type="SMART" id="SM00382">
    <property type="entry name" value="AAA"/>
    <property type="match status" value="1"/>
</dbReference>
<dbReference type="InterPro" id="IPR027417">
    <property type="entry name" value="P-loop_NTPase"/>
</dbReference>
<gene>
    <name evidence="3" type="ORF">P8A19_00620</name>
</gene>
<dbReference type="PANTHER" id="PTHR37291">
    <property type="entry name" value="5-METHYLCYTOSINE-SPECIFIC RESTRICTION ENZYME B"/>
    <property type="match status" value="1"/>
</dbReference>
<protein>
    <submittedName>
        <fullName evidence="3">AAA family ATPase</fullName>
    </submittedName>
</protein>
<reference evidence="3 4" key="1">
    <citation type="submission" date="2023-03" db="EMBL/GenBank/DDBJ databases">
        <title>Isolation and description of six Streptomyces strains from soil environments, able to metabolize different microbial glucans.</title>
        <authorList>
            <person name="Widen T."/>
            <person name="Larsbrink J."/>
        </authorList>
    </citation>
    <scope>NUCLEOTIDE SEQUENCE [LARGE SCALE GENOMIC DNA]</scope>
    <source>
        <strain evidence="3 4">Alt2</strain>
    </source>
</reference>
<evidence type="ECO:0000259" key="2">
    <source>
        <dbReference type="SMART" id="SM00382"/>
    </source>
</evidence>
<feature type="domain" description="AAA+ ATPase" evidence="2">
    <location>
        <begin position="471"/>
        <end position="635"/>
    </location>
</feature>
<dbReference type="InterPro" id="IPR011704">
    <property type="entry name" value="ATPase_dyneun-rel_AAA"/>
</dbReference>
<evidence type="ECO:0000313" key="4">
    <source>
        <dbReference type="Proteomes" id="UP001235744"/>
    </source>
</evidence>
<dbReference type="InterPro" id="IPR003593">
    <property type="entry name" value="AAA+_ATPase"/>
</dbReference>
<dbReference type="SUPFAM" id="SSF52540">
    <property type="entry name" value="P-loop containing nucleoside triphosphate hydrolases"/>
    <property type="match status" value="1"/>
</dbReference>
<organism evidence="3 4">
    <name type="scientific">Streptomyces poriferorum</name>
    <dbReference type="NCBI Taxonomy" id="2798799"/>
    <lineage>
        <taxon>Bacteria</taxon>
        <taxon>Bacillati</taxon>
        <taxon>Actinomycetota</taxon>
        <taxon>Actinomycetes</taxon>
        <taxon>Kitasatosporales</taxon>
        <taxon>Streptomycetaceae</taxon>
        <taxon>Streptomyces</taxon>
    </lineage>
</organism>
<evidence type="ECO:0000256" key="1">
    <source>
        <dbReference type="SAM" id="MobiDB-lite"/>
    </source>
</evidence>
<dbReference type="RefSeq" id="WP_306072608.1">
    <property type="nucleotide sequence ID" value="NZ_CP120988.1"/>
</dbReference>
<dbReference type="InterPro" id="IPR052934">
    <property type="entry name" value="Methyl-DNA_Rec/Restrict_Enz"/>
</dbReference>
<accession>A0ABY9IFS1</accession>
<evidence type="ECO:0000313" key="3">
    <source>
        <dbReference type="EMBL" id="WLQ54048.1"/>
    </source>
</evidence>
<dbReference type="EMBL" id="CP120988">
    <property type="protein sequence ID" value="WLQ54048.1"/>
    <property type="molecule type" value="Genomic_DNA"/>
</dbReference>
<dbReference type="Pfam" id="PF07728">
    <property type="entry name" value="AAA_5"/>
    <property type="match status" value="1"/>
</dbReference>
<dbReference type="Proteomes" id="UP001235744">
    <property type="component" value="Chromosome"/>
</dbReference>
<dbReference type="CDD" id="cd00009">
    <property type="entry name" value="AAA"/>
    <property type="match status" value="1"/>
</dbReference>
<name>A0ABY9IFS1_9ACTN</name>
<feature type="region of interest" description="Disordered" evidence="1">
    <location>
        <begin position="725"/>
        <end position="753"/>
    </location>
</feature>
<dbReference type="PANTHER" id="PTHR37291:SF1">
    <property type="entry name" value="TYPE IV METHYL-DIRECTED RESTRICTION ENZYME ECOKMCRB SUBUNIT"/>
    <property type="match status" value="1"/>
</dbReference>
<dbReference type="Gene3D" id="3.40.50.300">
    <property type="entry name" value="P-loop containing nucleotide triphosphate hydrolases"/>
    <property type="match status" value="1"/>
</dbReference>
<keyword evidence="4" id="KW-1185">Reference proteome</keyword>
<proteinExistence type="predicted"/>